<evidence type="ECO:0000313" key="2">
    <source>
        <dbReference type="EMBL" id="VVA26524.1"/>
    </source>
</evidence>
<evidence type="ECO:0000256" key="1">
    <source>
        <dbReference type="SAM" id="MobiDB-lite"/>
    </source>
</evidence>
<dbReference type="Gramene" id="VVA26524">
    <property type="protein sequence ID" value="VVA26524"/>
    <property type="gene ID" value="Prudul26B015494"/>
</dbReference>
<protein>
    <submittedName>
        <fullName evidence="2">Uncharacterized protein</fullName>
    </submittedName>
</protein>
<feature type="compositionally biased region" description="Basic and acidic residues" evidence="1">
    <location>
        <begin position="67"/>
        <end position="89"/>
    </location>
</feature>
<dbReference type="EMBL" id="CABIKO010000108">
    <property type="protein sequence ID" value="VVA26524.1"/>
    <property type="molecule type" value="Genomic_DNA"/>
</dbReference>
<dbReference type="InParanoid" id="A0A5E4FEF5"/>
<accession>A0A5E4FEF5</accession>
<dbReference type="Proteomes" id="UP000327085">
    <property type="component" value="Chromosome 7"/>
</dbReference>
<gene>
    <name evidence="2" type="ORF">ALMOND_2B015494</name>
</gene>
<sequence>MGSNEVVEEEGGLAITGEEEVGLVQLGTGGIGENELGSYEVVAGNAEPYRFSVEVFEDTLVSITDREISDNKHTETNRDIEERERDSHGSSRFSIRSMGLSLHFLSFENPSGYGGKLEMEAMQFSA</sequence>
<dbReference type="AlphaFoldDB" id="A0A5E4FEF5"/>
<reference evidence="3" key="1">
    <citation type="journal article" date="2020" name="Plant J.">
        <title>Transposons played a major role in the diversification between the closely related almond and peach genomes: results from the almond genome sequence.</title>
        <authorList>
            <person name="Alioto T."/>
            <person name="Alexiou K.G."/>
            <person name="Bardil A."/>
            <person name="Barteri F."/>
            <person name="Castanera R."/>
            <person name="Cruz F."/>
            <person name="Dhingra A."/>
            <person name="Duval H."/>
            <person name="Fernandez I Marti A."/>
            <person name="Frias L."/>
            <person name="Galan B."/>
            <person name="Garcia J.L."/>
            <person name="Howad W."/>
            <person name="Gomez-Garrido J."/>
            <person name="Gut M."/>
            <person name="Julca I."/>
            <person name="Morata J."/>
            <person name="Puigdomenech P."/>
            <person name="Ribeca P."/>
            <person name="Rubio Cabetas M.J."/>
            <person name="Vlasova A."/>
            <person name="Wirthensohn M."/>
            <person name="Garcia-Mas J."/>
            <person name="Gabaldon T."/>
            <person name="Casacuberta J.M."/>
            <person name="Arus P."/>
        </authorList>
    </citation>
    <scope>NUCLEOTIDE SEQUENCE [LARGE SCALE GENOMIC DNA]</scope>
    <source>
        <strain evidence="3">cv. Texas</strain>
    </source>
</reference>
<organism evidence="2 3">
    <name type="scientific">Prunus dulcis</name>
    <name type="common">Almond</name>
    <name type="synonym">Amygdalus dulcis</name>
    <dbReference type="NCBI Taxonomy" id="3755"/>
    <lineage>
        <taxon>Eukaryota</taxon>
        <taxon>Viridiplantae</taxon>
        <taxon>Streptophyta</taxon>
        <taxon>Embryophyta</taxon>
        <taxon>Tracheophyta</taxon>
        <taxon>Spermatophyta</taxon>
        <taxon>Magnoliopsida</taxon>
        <taxon>eudicotyledons</taxon>
        <taxon>Gunneridae</taxon>
        <taxon>Pentapetalae</taxon>
        <taxon>rosids</taxon>
        <taxon>fabids</taxon>
        <taxon>Rosales</taxon>
        <taxon>Rosaceae</taxon>
        <taxon>Amygdaloideae</taxon>
        <taxon>Amygdaleae</taxon>
        <taxon>Prunus</taxon>
    </lineage>
</organism>
<name>A0A5E4FEF5_PRUDU</name>
<proteinExistence type="predicted"/>
<feature type="region of interest" description="Disordered" evidence="1">
    <location>
        <begin position="67"/>
        <end position="92"/>
    </location>
</feature>
<evidence type="ECO:0000313" key="3">
    <source>
        <dbReference type="Proteomes" id="UP000327085"/>
    </source>
</evidence>